<dbReference type="EMBL" id="CAXIEN010000854">
    <property type="protein sequence ID" value="CAL1301803.1"/>
    <property type="molecule type" value="Genomic_DNA"/>
</dbReference>
<sequence length="124" mass="13988">MSFQSIFMTIRVQKGEKYQHWLYFMQVPGSRLKLRLDSEKGSSFSRSFLARLEESRRPYGSTQVPNCTENDSGSPSSVKCPPKNVQQSNRSMCCSFGIHNSSHSQNPCTLVNQGMSSAQHTPSY</sequence>
<protein>
    <submittedName>
        <fullName evidence="2">Uncharacterized protein</fullName>
    </submittedName>
</protein>
<evidence type="ECO:0000313" key="3">
    <source>
        <dbReference type="Proteomes" id="UP001497382"/>
    </source>
</evidence>
<gene>
    <name evidence="2" type="ORF">LARSCL_LOCUS22708</name>
</gene>
<dbReference type="AlphaFoldDB" id="A0AAV2C0X1"/>
<evidence type="ECO:0000313" key="2">
    <source>
        <dbReference type="EMBL" id="CAL1301803.1"/>
    </source>
</evidence>
<name>A0AAV2C0X1_9ARAC</name>
<accession>A0AAV2C0X1</accession>
<comment type="caution">
    <text evidence="2">The sequence shown here is derived from an EMBL/GenBank/DDBJ whole genome shotgun (WGS) entry which is preliminary data.</text>
</comment>
<evidence type="ECO:0000256" key="1">
    <source>
        <dbReference type="SAM" id="MobiDB-lite"/>
    </source>
</evidence>
<keyword evidence="3" id="KW-1185">Reference proteome</keyword>
<feature type="non-terminal residue" evidence="2">
    <location>
        <position position="124"/>
    </location>
</feature>
<dbReference type="Proteomes" id="UP001497382">
    <property type="component" value="Unassembled WGS sequence"/>
</dbReference>
<feature type="compositionally biased region" description="Polar residues" evidence="1">
    <location>
        <begin position="60"/>
        <end position="77"/>
    </location>
</feature>
<proteinExistence type="predicted"/>
<reference evidence="2 3" key="1">
    <citation type="submission" date="2024-04" db="EMBL/GenBank/DDBJ databases">
        <authorList>
            <person name="Rising A."/>
            <person name="Reimegard J."/>
            <person name="Sonavane S."/>
            <person name="Akerstrom W."/>
            <person name="Nylinder S."/>
            <person name="Hedman E."/>
            <person name="Kallberg Y."/>
        </authorList>
    </citation>
    <scope>NUCLEOTIDE SEQUENCE [LARGE SCALE GENOMIC DNA]</scope>
</reference>
<feature type="region of interest" description="Disordered" evidence="1">
    <location>
        <begin position="55"/>
        <end position="84"/>
    </location>
</feature>
<organism evidence="2 3">
    <name type="scientific">Larinioides sclopetarius</name>
    <dbReference type="NCBI Taxonomy" id="280406"/>
    <lineage>
        <taxon>Eukaryota</taxon>
        <taxon>Metazoa</taxon>
        <taxon>Ecdysozoa</taxon>
        <taxon>Arthropoda</taxon>
        <taxon>Chelicerata</taxon>
        <taxon>Arachnida</taxon>
        <taxon>Araneae</taxon>
        <taxon>Araneomorphae</taxon>
        <taxon>Entelegynae</taxon>
        <taxon>Araneoidea</taxon>
        <taxon>Araneidae</taxon>
        <taxon>Larinioides</taxon>
    </lineage>
</organism>